<evidence type="ECO:0000256" key="1">
    <source>
        <dbReference type="SAM" id="SignalP"/>
    </source>
</evidence>
<reference evidence="2 3" key="1">
    <citation type="submission" date="2018-05" db="EMBL/GenBank/DDBJ databases">
        <title>Genomic Encyclopedia of Type Strains, Phase IV (KMG-IV): sequencing the most valuable type-strain genomes for metagenomic binning, comparative biology and taxonomic classification.</title>
        <authorList>
            <person name="Goeker M."/>
        </authorList>
    </citation>
    <scope>NUCLEOTIDE SEQUENCE [LARGE SCALE GENOMIC DNA]</scope>
    <source>
        <strain evidence="2 3">DSM 16791</strain>
    </source>
</reference>
<dbReference type="OrthoDB" id="8457000at2"/>
<dbReference type="RefSeq" id="WP_110030990.1">
    <property type="nucleotide sequence ID" value="NZ_QGTR01000001.1"/>
</dbReference>
<keyword evidence="1" id="KW-0732">Signal</keyword>
<dbReference type="Gene3D" id="2.130.10.10">
    <property type="entry name" value="YVTN repeat-like/Quinoprotein amine dehydrogenase"/>
    <property type="match status" value="1"/>
</dbReference>
<dbReference type="InterPro" id="IPR051200">
    <property type="entry name" value="Host-pathogen_enzymatic-act"/>
</dbReference>
<feature type="signal peptide" evidence="1">
    <location>
        <begin position="1"/>
        <end position="42"/>
    </location>
</feature>
<dbReference type="PANTHER" id="PTHR47197">
    <property type="entry name" value="PROTEIN NIRF"/>
    <property type="match status" value="1"/>
</dbReference>
<evidence type="ECO:0000313" key="2">
    <source>
        <dbReference type="EMBL" id="PWW04568.1"/>
    </source>
</evidence>
<accession>A0A317PSW5</accession>
<dbReference type="PANTHER" id="PTHR47197:SF3">
    <property type="entry name" value="DIHYDRO-HEME D1 DEHYDROGENASE"/>
    <property type="match status" value="1"/>
</dbReference>
<dbReference type="Proteomes" id="UP000246352">
    <property type="component" value="Unassembled WGS sequence"/>
</dbReference>
<dbReference type="SUPFAM" id="SSF63829">
    <property type="entry name" value="Calcium-dependent phosphotriesterase"/>
    <property type="match status" value="2"/>
</dbReference>
<keyword evidence="3" id="KW-1185">Reference proteome</keyword>
<dbReference type="Gene3D" id="2.60.120.380">
    <property type="match status" value="1"/>
</dbReference>
<feature type="chain" id="PRO_5016296700" evidence="1">
    <location>
        <begin position="43"/>
        <end position="457"/>
    </location>
</feature>
<protein>
    <submittedName>
        <fullName evidence="2">Uncharacterized protein</fullName>
    </submittedName>
</protein>
<comment type="caution">
    <text evidence="2">The sequence shown here is derived from an EMBL/GenBank/DDBJ whole genome shotgun (WGS) entry which is preliminary data.</text>
</comment>
<dbReference type="InterPro" id="IPR015943">
    <property type="entry name" value="WD40/YVTN_repeat-like_dom_sf"/>
</dbReference>
<dbReference type="AlphaFoldDB" id="A0A317PSW5"/>
<gene>
    <name evidence="2" type="ORF">DFR52_1011267</name>
</gene>
<organism evidence="2 3">
    <name type="scientific">Hoeflea marina</name>
    <dbReference type="NCBI Taxonomy" id="274592"/>
    <lineage>
        <taxon>Bacteria</taxon>
        <taxon>Pseudomonadati</taxon>
        <taxon>Pseudomonadota</taxon>
        <taxon>Alphaproteobacteria</taxon>
        <taxon>Hyphomicrobiales</taxon>
        <taxon>Rhizobiaceae</taxon>
        <taxon>Hoeflea</taxon>
    </lineage>
</organism>
<proteinExistence type="predicted"/>
<sequence length="457" mass="47809">MISKAANDLRARSLRRSAVRRLAPVLCAALLAGSMLGAPASADEITLEPGVIDVGKWAEGIAFDGRFYWVAESGQRSVAKIEYGSGDLIKHVKIGRLPTSMVAPREGGVFALVATDKLVSSIGANDKVTTLAKLGECPDRMIAGDGGLWVLTQPACSSESSRVIGIDARTGKQTKSSNLGEWATSLAAMGLEIWVGHARGGLVNVYDSRTAEVGDITVPGLSTWAMASNSAHVFAGGRVDENNDDGLVVMFDPDRMEEAARASLPEMVMQMLADADHLVAIGEKGTIFVLSAQTLDLLRTIRLTTGDYTARDVIALEDNLLITSSMAAGENGAVLVVNDWRPAEATDAVDAGSASATAIRFEPGASSAVVNGGIARGEQAVYTIGASAGQTMSLDMQSIEDNAVFQIEAPDGTQLPGASDGDDARVWRGPLPLDGDYRIVVGSTRGGASYELTVGIR</sequence>
<evidence type="ECO:0000313" key="3">
    <source>
        <dbReference type="Proteomes" id="UP000246352"/>
    </source>
</evidence>
<name>A0A317PSW5_9HYPH</name>
<dbReference type="EMBL" id="QGTR01000001">
    <property type="protein sequence ID" value="PWW04568.1"/>
    <property type="molecule type" value="Genomic_DNA"/>
</dbReference>